<dbReference type="GO" id="GO:0006120">
    <property type="term" value="P:mitochondrial electron transport, NADH to ubiquinone"/>
    <property type="evidence" value="ECO:0007669"/>
    <property type="project" value="InterPro"/>
</dbReference>
<accession>A8N1C1</accession>
<reference evidence="8 9" key="1">
    <citation type="journal article" date="2010" name="Proc. Natl. Acad. Sci. U.S.A.">
        <title>Insights into evolution of multicellular fungi from the assembled chromosomes of the mushroom Coprinopsis cinerea (Coprinus cinereus).</title>
        <authorList>
            <person name="Stajich J.E."/>
            <person name="Wilke S.K."/>
            <person name="Ahren D."/>
            <person name="Au C.H."/>
            <person name="Birren B.W."/>
            <person name="Borodovsky M."/>
            <person name="Burns C."/>
            <person name="Canback B."/>
            <person name="Casselton L.A."/>
            <person name="Cheng C.K."/>
            <person name="Deng J."/>
            <person name="Dietrich F.S."/>
            <person name="Fargo D.C."/>
            <person name="Farman M.L."/>
            <person name="Gathman A.C."/>
            <person name="Goldberg J."/>
            <person name="Guigo R."/>
            <person name="Hoegger P.J."/>
            <person name="Hooker J.B."/>
            <person name="Huggins A."/>
            <person name="James T.Y."/>
            <person name="Kamada T."/>
            <person name="Kilaru S."/>
            <person name="Kodira C."/>
            <person name="Kues U."/>
            <person name="Kupfer D."/>
            <person name="Kwan H.S."/>
            <person name="Lomsadze A."/>
            <person name="Li W."/>
            <person name="Lilly W.W."/>
            <person name="Ma L.J."/>
            <person name="Mackey A.J."/>
            <person name="Manning G."/>
            <person name="Martin F."/>
            <person name="Muraguchi H."/>
            <person name="Natvig D.O."/>
            <person name="Palmerini H."/>
            <person name="Ramesh M.A."/>
            <person name="Rehmeyer C.J."/>
            <person name="Roe B.A."/>
            <person name="Shenoy N."/>
            <person name="Stanke M."/>
            <person name="Ter-Hovhannisyan V."/>
            <person name="Tunlid A."/>
            <person name="Velagapudi R."/>
            <person name="Vision T.J."/>
            <person name="Zeng Q."/>
            <person name="Zolan M.E."/>
            <person name="Pukkila P.J."/>
        </authorList>
    </citation>
    <scope>NUCLEOTIDE SEQUENCE [LARGE SCALE GENOMIC DNA]</scope>
    <source>
        <strain evidence="9">Okayama-7 / 130 / ATCC MYA-4618 / FGSC 9003</strain>
    </source>
</reference>
<evidence type="ECO:0000256" key="5">
    <source>
        <dbReference type="ARBA" id="ARBA00023128"/>
    </source>
</evidence>
<feature type="region of interest" description="Disordered" evidence="7">
    <location>
        <begin position="139"/>
        <end position="161"/>
    </location>
</feature>
<dbReference type="KEGG" id="cci:CC1G_10542"/>
<dbReference type="InParanoid" id="A8N1C1"/>
<evidence type="ECO:0000313" key="9">
    <source>
        <dbReference type="Proteomes" id="UP000001861"/>
    </source>
</evidence>
<dbReference type="VEuPathDB" id="FungiDB:CC1G_10542"/>
<keyword evidence="6" id="KW-0472">Membrane</keyword>
<gene>
    <name evidence="8" type="ORF">CC1G_10542</name>
</gene>
<dbReference type="PANTHER" id="PTHR21382">
    <property type="entry name" value="NADH-UBIQUINONE OXIDOREDUCTASE SUBUNIT"/>
    <property type="match status" value="1"/>
</dbReference>
<keyword evidence="2" id="KW-0812">Transmembrane</keyword>
<evidence type="ECO:0000256" key="4">
    <source>
        <dbReference type="ARBA" id="ARBA00022989"/>
    </source>
</evidence>
<comment type="subcellular location">
    <subcellularLocation>
        <location evidence="1">Mitochondrion inner membrane</location>
        <topology evidence="1">Multi-pass membrane protein</topology>
    </subcellularLocation>
</comment>
<dbReference type="GeneID" id="6005095"/>
<dbReference type="OrthoDB" id="1913277at2759"/>
<keyword evidence="5" id="KW-0496">Mitochondrion</keyword>
<evidence type="ECO:0000313" key="8">
    <source>
        <dbReference type="EMBL" id="EAU93174.1"/>
    </source>
</evidence>
<comment type="caution">
    <text evidence="8">The sequence shown here is derived from an EMBL/GenBank/DDBJ whole genome shotgun (WGS) entry which is preliminary data.</text>
</comment>
<dbReference type="AlphaFoldDB" id="A8N1C1"/>
<dbReference type="Proteomes" id="UP000001861">
    <property type="component" value="Unassembled WGS sequence"/>
</dbReference>
<dbReference type="RefSeq" id="XP_001828670.1">
    <property type="nucleotide sequence ID" value="XM_001828618.2"/>
</dbReference>
<evidence type="ECO:0000256" key="6">
    <source>
        <dbReference type="ARBA" id="ARBA00023136"/>
    </source>
</evidence>
<name>A8N1C1_COPC7</name>
<keyword evidence="3" id="KW-0999">Mitochondrion inner membrane</keyword>
<dbReference type="eggNOG" id="ENOG502S81D">
    <property type="taxonomic scope" value="Eukaryota"/>
</dbReference>
<dbReference type="STRING" id="240176.A8N1C1"/>
<dbReference type="EMBL" id="AACS02000001">
    <property type="protein sequence ID" value="EAU93174.1"/>
    <property type="molecule type" value="Genomic_DNA"/>
</dbReference>
<sequence length="161" mass="16562">MSSSPAADALKGFTPKPALDYAAKVGLQAGGFGLFISALQTAFGKHNHGAMGVVTRTGGTIGFFAAMGATFAFTEATVRNSREEDDAWNGAAGGCAAGFLAGLRAKSLPASFAGCIALGATMGVYDYSGQLAGVQESRDEKRARFFKKPPKPIFEAEPASE</sequence>
<dbReference type="GO" id="GO:0045271">
    <property type="term" value="C:respiratory chain complex I"/>
    <property type="evidence" value="ECO:0007669"/>
    <property type="project" value="InterPro"/>
</dbReference>
<evidence type="ECO:0000256" key="3">
    <source>
        <dbReference type="ARBA" id="ARBA00022792"/>
    </source>
</evidence>
<protein>
    <submittedName>
        <fullName evidence="8">Uncharacterized protein</fullName>
    </submittedName>
</protein>
<evidence type="ECO:0000256" key="1">
    <source>
        <dbReference type="ARBA" id="ARBA00004448"/>
    </source>
</evidence>
<keyword evidence="9" id="KW-1185">Reference proteome</keyword>
<dbReference type="InterPro" id="IPR039205">
    <property type="entry name" value="NDUFA11"/>
</dbReference>
<dbReference type="PANTHER" id="PTHR21382:SF1">
    <property type="entry name" value="NADH DEHYDROGENASE [UBIQUINONE] 1 ALPHA SUBCOMPLEX SUBUNIT 11"/>
    <property type="match status" value="1"/>
</dbReference>
<organism evidence="8 9">
    <name type="scientific">Coprinopsis cinerea (strain Okayama-7 / 130 / ATCC MYA-4618 / FGSC 9003)</name>
    <name type="common">Inky cap fungus</name>
    <name type="synonym">Hormographiella aspergillata</name>
    <dbReference type="NCBI Taxonomy" id="240176"/>
    <lineage>
        <taxon>Eukaryota</taxon>
        <taxon>Fungi</taxon>
        <taxon>Dikarya</taxon>
        <taxon>Basidiomycota</taxon>
        <taxon>Agaricomycotina</taxon>
        <taxon>Agaricomycetes</taxon>
        <taxon>Agaricomycetidae</taxon>
        <taxon>Agaricales</taxon>
        <taxon>Agaricineae</taxon>
        <taxon>Psathyrellaceae</taxon>
        <taxon>Coprinopsis</taxon>
    </lineage>
</organism>
<evidence type="ECO:0000256" key="7">
    <source>
        <dbReference type="SAM" id="MobiDB-lite"/>
    </source>
</evidence>
<proteinExistence type="predicted"/>
<dbReference type="Pfam" id="PF02466">
    <property type="entry name" value="Tim17"/>
    <property type="match status" value="1"/>
</dbReference>
<dbReference type="GO" id="GO:0005743">
    <property type="term" value="C:mitochondrial inner membrane"/>
    <property type="evidence" value="ECO:0007669"/>
    <property type="project" value="UniProtKB-SubCell"/>
</dbReference>
<dbReference type="OMA" id="TMMNLRE"/>
<keyword evidence="4" id="KW-1133">Transmembrane helix</keyword>
<evidence type="ECO:0000256" key="2">
    <source>
        <dbReference type="ARBA" id="ARBA00022692"/>
    </source>
</evidence>